<dbReference type="SUPFAM" id="SSF55874">
    <property type="entry name" value="ATPase domain of HSP90 chaperone/DNA topoisomerase II/histidine kinase"/>
    <property type="match status" value="1"/>
</dbReference>
<dbReference type="Pfam" id="PF02518">
    <property type="entry name" value="HATPase_c"/>
    <property type="match status" value="1"/>
</dbReference>
<name>A0A5C6VYZ4_9BACI</name>
<dbReference type="Proteomes" id="UP000321363">
    <property type="component" value="Unassembled WGS sequence"/>
</dbReference>
<evidence type="ECO:0000256" key="12">
    <source>
        <dbReference type="SAM" id="Phobius"/>
    </source>
</evidence>
<keyword evidence="9" id="KW-0067">ATP-binding</keyword>
<dbReference type="RefSeq" id="WP_146949662.1">
    <property type="nucleotide sequence ID" value="NZ_VOQF01000008.1"/>
</dbReference>
<dbReference type="InterPro" id="IPR003660">
    <property type="entry name" value="HAMP_dom"/>
</dbReference>
<keyword evidence="10" id="KW-0902">Two-component regulatory system</keyword>
<dbReference type="SUPFAM" id="SSF158472">
    <property type="entry name" value="HAMP domain-like"/>
    <property type="match status" value="1"/>
</dbReference>
<evidence type="ECO:0000256" key="2">
    <source>
        <dbReference type="ARBA" id="ARBA00004651"/>
    </source>
</evidence>
<dbReference type="PANTHER" id="PTHR34220">
    <property type="entry name" value="SENSOR HISTIDINE KINASE YPDA"/>
    <property type="match status" value="1"/>
</dbReference>
<dbReference type="InterPro" id="IPR005467">
    <property type="entry name" value="His_kinase_dom"/>
</dbReference>
<dbReference type="OrthoDB" id="9776552at2"/>
<comment type="caution">
    <text evidence="15">The sequence shown here is derived from an EMBL/GenBank/DDBJ whole genome shotgun (WGS) entry which is preliminary data.</text>
</comment>
<dbReference type="AlphaFoldDB" id="A0A5C6VYZ4"/>
<evidence type="ECO:0000256" key="3">
    <source>
        <dbReference type="ARBA" id="ARBA00012438"/>
    </source>
</evidence>
<reference evidence="15 16" key="1">
    <citation type="journal article" date="2005" name="Int. J. Syst. Evol. Microbiol.">
        <title>Bacillus litoralis sp. nov., isolated from a tidal flat of the Yellow Sea in Korea.</title>
        <authorList>
            <person name="Yoon J.H."/>
            <person name="Oh T.K."/>
        </authorList>
    </citation>
    <scope>NUCLEOTIDE SEQUENCE [LARGE SCALE GENOMIC DNA]</scope>
    <source>
        <strain evidence="15 16">SW-211</strain>
    </source>
</reference>
<keyword evidence="16" id="KW-1185">Reference proteome</keyword>
<keyword evidence="7" id="KW-0547">Nucleotide-binding</keyword>
<feature type="transmembrane region" description="Helical" evidence="12">
    <location>
        <begin position="15"/>
        <end position="35"/>
    </location>
</feature>
<dbReference type="EMBL" id="VOQF01000008">
    <property type="protein sequence ID" value="TXC89865.1"/>
    <property type="molecule type" value="Genomic_DNA"/>
</dbReference>
<keyword evidence="6" id="KW-0808">Transferase</keyword>
<dbReference type="Pfam" id="PF00672">
    <property type="entry name" value="HAMP"/>
    <property type="match status" value="1"/>
</dbReference>
<dbReference type="InterPro" id="IPR050640">
    <property type="entry name" value="Bact_2-comp_sensor_kinase"/>
</dbReference>
<keyword evidence="5" id="KW-0597">Phosphoprotein</keyword>
<sequence>MLKKLQRWNTLRNQILVVFLVVMAVVLLIVSLLTFNRVSTLLKDNADKQIKQTAVEANGRLESLYKQISTASKLVMTNYNIQRVLTKGYEGEEISFSERQQIDGIVNTIQANTDGIFSFELYTDDLNRLLPLDNASLFSRIDSKWIRQANRENGGLVWIGDDPRNSDNILALRRVNLMSHGYANGGYLLISIYRSYFEFADETEKNNYNQYSILLDNNRKPILSNYQKSIQPIISNTSPTVTLDNQEYMVTNQTSNETGWTIMILTPIKALTEGVSVLKAGIIISGIIGFIIFSICSLFLSTFITSPILKLTKTMQQASTGSLSMNPSVTTINEINELNSTYNQLVKETNHLIQMVYQKEITRSRSELKALQAQINPHFLFNTLDALKWALEDKDEEELAEFVIAMSDLFRYTITKQSDGDWVTIKEEIHHIENYMEIMKMRFGDHLQWNLRILSELENVKIPKLLIQPIVENAVLHGAGNTLQPCMVTVSIEQIDNEYLQILVEDDGPGIPKEKLESIRNSIQSGGITSINKGNGMAISNVHKRLELYYKDRLQKGLTIISDEGKGTVVSFVIPVNGEEENDGEYKDNANSR</sequence>
<keyword evidence="12" id="KW-1133">Transmembrane helix</keyword>
<keyword evidence="4" id="KW-1003">Cell membrane</keyword>
<dbReference type="PRINTS" id="PR00344">
    <property type="entry name" value="BCTRLSENSOR"/>
</dbReference>
<evidence type="ECO:0000259" key="14">
    <source>
        <dbReference type="PROSITE" id="PS50885"/>
    </source>
</evidence>
<evidence type="ECO:0000256" key="4">
    <source>
        <dbReference type="ARBA" id="ARBA00022475"/>
    </source>
</evidence>
<organism evidence="15 16">
    <name type="scientific">Metabacillus litoralis</name>
    <dbReference type="NCBI Taxonomy" id="152268"/>
    <lineage>
        <taxon>Bacteria</taxon>
        <taxon>Bacillati</taxon>
        <taxon>Bacillota</taxon>
        <taxon>Bacilli</taxon>
        <taxon>Bacillales</taxon>
        <taxon>Bacillaceae</taxon>
        <taxon>Metabacillus</taxon>
    </lineage>
</organism>
<dbReference type="InterPro" id="IPR010559">
    <property type="entry name" value="Sig_transdc_His_kin_internal"/>
</dbReference>
<keyword evidence="8 15" id="KW-0418">Kinase</keyword>
<dbReference type="GO" id="GO:0000155">
    <property type="term" value="F:phosphorelay sensor kinase activity"/>
    <property type="evidence" value="ECO:0007669"/>
    <property type="project" value="InterPro"/>
</dbReference>
<evidence type="ECO:0000313" key="15">
    <source>
        <dbReference type="EMBL" id="TXC89865.1"/>
    </source>
</evidence>
<dbReference type="PANTHER" id="PTHR34220:SF7">
    <property type="entry name" value="SENSOR HISTIDINE KINASE YPDA"/>
    <property type="match status" value="1"/>
</dbReference>
<feature type="domain" description="Histidine kinase" evidence="13">
    <location>
        <begin position="466"/>
        <end position="578"/>
    </location>
</feature>
<evidence type="ECO:0000256" key="5">
    <source>
        <dbReference type="ARBA" id="ARBA00022553"/>
    </source>
</evidence>
<feature type="domain" description="HAMP" evidence="14">
    <location>
        <begin position="302"/>
        <end position="354"/>
    </location>
</feature>
<dbReference type="InterPro" id="IPR036890">
    <property type="entry name" value="HATPase_C_sf"/>
</dbReference>
<dbReference type="Gene3D" id="6.10.340.10">
    <property type="match status" value="1"/>
</dbReference>
<evidence type="ECO:0000256" key="6">
    <source>
        <dbReference type="ARBA" id="ARBA00022679"/>
    </source>
</evidence>
<evidence type="ECO:0000256" key="10">
    <source>
        <dbReference type="ARBA" id="ARBA00023012"/>
    </source>
</evidence>
<feature type="transmembrane region" description="Helical" evidence="12">
    <location>
        <begin position="277"/>
        <end position="300"/>
    </location>
</feature>
<evidence type="ECO:0000256" key="1">
    <source>
        <dbReference type="ARBA" id="ARBA00000085"/>
    </source>
</evidence>
<dbReference type="InterPro" id="IPR004358">
    <property type="entry name" value="Sig_transdc_His_kin-like_C"/>
</dbReference>
<evidence type="ECO:0000259" key="13">
    <source>
        <dbReference type="PROSITE" id="PS50109"/>
    </source>
</evidence>
<dbReference type="PROSITE" id="PS50885">
    <property type="entry name" value="HAMP"/>
    <property type="match status" value="1"/>
</dbReference>
<dbReference type="GO" id="GO:0005886">
    <property type="term" value="C:plasma membrane"/>
    <property type="evidence" value="ECO:0007669"/>
    <property type="project" value="UniProtKB-SubCell"/>
</dbReference>
<dbReference type="SMART" id="SM00304">
    <property type="entry name" value="HAMP"/>
    <property type="match status" value="1"/>
</dbReference>
<dbReference type="SMART" id="SM00387">
    <property type="entry name" value="HATPase_c"/>
    <property type="match status" value="1"/>
</dbReference>
<evidence type="ECO:0000256" key="11">
    <source>
        <dbReference type="ARBA" id="ARBA00023136"/>
    </source>
</evidence>
<dbReference type="GO" id="GO:0005524">
    <property type="term" value="F:ATP binding"/>
    <property type="evidence" value="ECO:0007669"/>
    <property type="project" value="UniProtKB-KW"/>
</dbReference>
<proteinExistence type="predicted"/>
<keyword evidence="12" id="KW-0812">Transmembrane</keyword>
<dbReference type="Gene3D" id="3.30.565.10">
    <property type="entry name" value="Histidine kinase-like ATPase, C-terminal domain"/>
    <property type="match status" value="1"/>
</dbReference>
<evidence type="ECO:0000313" key="16">
    <source>
        <dbReference type="Proteomes" id="UP000321363"/>
    </source>
</evidence>
<comment type="catalytic activity">
    <reaction evidence="1">
        <text>ATP + protein L-histidine = ADP + protein N-phospho-L-histidine.</text>
        <dbReference type="EC" id="2.7.13.3"/>
    </reaction>
</comment>
<evidence type="ECO:0000256" key="8">
    <source>
        <dbReference type="ARBA" id="ARBA00022777"/>
    </source>
</evidence>
<gene>
    <name evidence="15" type="ORF">FS935_16030</name>
</gene>
<keyword evidence="11 12" id="KW-0472">Membrane</keyword>
<dbReference type="InterPro" id="IPR003594">
    <property type="entry name" value="HATPase_dom"/>
</dbReference>
<evidence type="ECO:0000256" key="7">
    <source>
        <dbReference type="ARBA" id="ARBA00022741"/>
    </source>
</evidence>
<dbReference type="Pfam" id="PF06580">
    <property type="entry name" value="His_kinase"/>
    <property type="match status" value="1"/>
</dbReference>
<dbReference type="PROSITE" id="PS50109">
    <property type="entry name" value="HIS_KIN"/>
    <property type="match status" value="1"/>
</dbReference>
<accession>A0A5C6VYZ4</accession>
<protein>
    <recommendedName>
        <fullName evidence="3">histidine kinase</fullName>
        <ecNumber evidence="3">2.7.13.3</ecNumber>
    </recommendedName>
</protein>
<evidence type="ECO:0000256" key="9">
    <source>
        <dbReference type="ARBA" id="ARBA00022840"/>
    </source>
</evidence>
<dbReference type="EC" id="2.7.13.3" evidence="3"/>
<comment type="subcellular location">
    <subcellularLocation>
        <location evidence="2">Cell membrane</location>
        <topology evidence="2">Multi-pass membrane protein</topology>
    </subcellularLocation>
</comment>